<accession>A0ABS5AA20</accession>
<name>A0ABS5AA20_9PSEU</name>
<reference evidence="2 3" key="1">
    <citation type="submission" date="2021-03" db="EMBL/GenBank/DDBJ databases">
        <title>Sequencing the genomes of 1000 actinobacteria strains.</title>
        <authorList>
            <person name="Klenk H.-P."/>
        </authorList>
    </citation>
    <scope>NUCLEOTIDE SEQUENCE [LARGE SCALE GENOMIC DNA]</scope>
    <source>
        <strain evidence="2 3">DSM 44580</strain>
    </source>
</reference>
<feature type="transmembrane region" description="Helical" evidence="1">
    <location>
        <begin position="67"/>
        <end position="90"/>
    </location>
</feature>
<evidence type="ECO:0000313" key="3">
    <source>
        <dbReference type="Proteomes" id="UP001519363"/>
    </source>
</evidence>
<keyword evidence="1" id="KW-0812">Transmembrane</keyword>
<protein>
    <submittedName>
        <fullName evidence="2">Uncharacterized protein</fullName>
    </submittedName>
</protein>
<evidence type="ECO:0000313" key="2">
    <source>
        <dbReference type="EMBL" id="MBP2473423.1"/>
    </source>
</evidence>
<dbReference type="Proteomes" id="UP001519363">
    <property type="component" value="Unassembled WGS sequence"/>
</dbReference>
<organism evidence="2 3">
    <name type="scientific">Crossiella equi</name>
    <dbReference type="NCBI Taxonomy" id="130796"/>
    <lineage>
        <taxon>Bacteria</taxon>
        <taxon>Bacillati</taxon>
        <taxon>Actinomycetota</taxon>
        <taxon>Actinomycetes</taxon>
        <taxon>Pseudonocardiales</taxon>
        <taxon>Pseudonocardiaceae</taxon>
        <taxon>Crossiella</taxon>
    </lineage>
</organism>
<keyword evidence="3" id="KW-1185">Reference proteome</keyword>
<keyword evidence="1" id="KW-0472">Membrane</keyword>
<dbReference type="RefSeq" id="WP_143342428.1">
    <property type="nucleotide sequence ID" value="NZ_JAGIOO010000001.1"/>
</dbReference>
<dbReference type="PROSITE" id="PS51257">
    <property type="entry name" value="PROKAR_LIPOPROTEIN"/>
    <property type="match status" value="1"/>
</dbReference>
<keyword evidence="1" id="KW-1133">Transmembrane helix</keyword>
<feature type="transmembrane region" description="Helical" evidence="1">
    <location>
        <begin position="9"/>
        <end position="28"/>
    </location>
</feature>
<comment type="caution">
    <text evidence="2">The sequence shown here is derived from an EMBL/GenBank/DDBJ whole genome shotgun (WGS) entry which is preliminary data.</text>
</comment>
<dbReference type="EMBL" id="JAGIOO010000001">
    <property type="protein sequence ID" value="MBP2473423.1"/>
    <property type="molecule type" value="Genomic_DNA"/>
</dbReference>
<evidence type="ECO:0000256" key="1">
    <source>
        <dbReference type="SAM" id="Phobius"/>
    </source>
</evidence>
<feature type="transmembrane region" description="Helical" evidence="1">
    <location>
        <begin position="34"/>
        <end position="55"/>
    </location>
</feature>
<sequence>MSEGKRTDSLLPAAGVLLACCTVGLLALAPAFGLLVATAVALGGVVVGGVALALLDLVAVRRPLPTGVAAGLLGLLVAVLTSQLLVWWAALG</sequence>
<proteinExistence type="predicted"/>
<gene>
    <name evidence="2" type="ORF">JOF53_002295</name>
</gene>